<name>A0A8J6J5Y6_9FIRM</name>
<dbReference type="InterPro" id="IPR005053">
    <property type="entry name" value="MobA_MobL"/>
</dbReference>
<feature type="non-terminal residue" evidence="4">
    <location>
        <position position="360"/>
    </location>
</feature>
<evidence type="ECO:0000256" key="2">
    <source>
        <dbReference type="ARBA" id="ARBA00022971"/>
    </source>
</evidence>
<evidence type="ECO:0000259" key="3">
    <source>
        <dbReference type="Pfam" id="PF03389"/>
    </source>
</evidence>
<evidence type="ECO:0000256" key="1">
    <source>
        <dbReference type="ARBA" id="ARBA00010873"/>
    </source>
</evidence>
<dbReference type="Pfam" id="PF03389">
    <property type="entry name" value="MobA_MobL"/>
    <property type="match status" value="1"/>
</dbReference>
<feature type="domain" description="MobA/MobL protein" evidence="3">
    <location>
        <begin position="17"/>
        <end position="246"/>
    </location>
</feature>
<gene>
    <name evidence="4" type="ORF">H8S55_13830</name>
</gene>
<dbReference type="AlphaFoldDB" id="A0A8J6J5Y6"/>
<dbReference type="Proteomes" id="UP000602260">
    <property type="component" value="Unassembled WGS sequence"/>
</dbReference>
<comment type="caution">
    <text evidence="4">The sequence shown here is derived from an EMBL/GenBank/DDBJ whole genome shotgun (WGS) entry which is preliminary data.</text>
</comment>
<organism evidence="4 5">
    <name type="scientific">Flintibacter faecis</name>
    <dbReference type="NCBI Taxonomy" id="2763047"/>
    <lineage>
        <taxon>Bacteria</taxon>
        <taxon>Bacillati</taxon>
        <taxon>Bacillota</taxon>
        <taxon>Clostridia</taxon>
        <taxon>Eubacteriales</taxon>
        <taxon>Flintibacter</taxon>
    </lineage>
</organism>
<keyword evidence="2" id="KW-0184">Conjugation</keyword>
<dbReference type="Gene3D" id="3.30.930.30">
    <property type="match status" value="1"/>
</dbReference>
<evidence type="ECO:0000313" key="5">
    <source>
        <dbReference type="Proteomes" id="UP000602260"/>
    </source>
</evidence>
<comment type="similarity">
    <text evidence="1">Belongs to the MobA/MobL family.</text>
</comment>
<accession>A0A8J6J5Y6</accession>
<dbReference type="EMBL" id="JACOPN010000027">
    <property type="protein sequence ID" value="MBC5718370.1"/>
    <property type="molecule type" value="Genomic_DNA"/>
</dbReference>
<protein>
    <submittedName>
        <fullName evidence="4">MobA/MobL family protein</fullName>
    </submittedName>
</protein>
<evidence type="ECO:0000313" key="4">
    <source>
        <dbReference type="EMBL" id="MBC5718370.1"/>
    </source>
</evidence>
<sequence length="360" mass="40874">MALFHLSVTQTKRSAGQSAIASAAYRAGERLYSEYYGEYSDYTRKGGVICSNILLPSHAPPEYADRQTLWNAVEKAERGKNAQLAYSFDIALQNEFSLEENIALARQFLLENFVSRGMVVDFAVHQPDREDGGIPNPHFHVLCPIRPIEQNGKWGLKQRRVYELDEDGNRIRDADGKFVFNAVPTTDWGSPKTLEHWREAWAELCNAKFAEKGIDVRIDHRSYERQGVELLPTVHEGATVRAMEKKGIRTEKGEFNRWIKATNAVIRDIKKKIALLFDWIAEAKAELAKPQAPDLVSLLNAYYTQRRAGAYSQKGKVSNLKEMNETFNYLRANGIYSLEDLESRVSEHSAATESLKKTLD</sequence>
<keyword evidence="5" id="KW-1185">Reference proteome</keyword>
<proteinExistence type="inferred from homology"/>
<dbReference type="NCBIfam" id="NF041496">
    <property type="entry name" value="MobQ"/>
    <property type="match status" value="1"/>
</dbReference>
<dbReference type="RefSeq" id="WP_186879354.1">
    <property type="nucleotide sequence ID" value="NZ_JACOPN010000027.1"/>
</dbReference>
<reference evidence="4" key="1">
    <citation type="submission" date="2020-08" db="EMBL/GenBank/DDBJ databases">
        <title>Genome public.</title>
        <authorList>
            <person name="Liu C."/>
            <person name="Sun Q."/>
        </authorList>
    </citation>
    <scope>NUCLEOTIDE SEQUENCE</scope>
    <source>
        <strain evidence="4">BX5</strain>
    </source>
</reference>